<dbReference type="OrthoDB" id="9809784at2"/>
<protein>
    <submittedName>
        <fullName evidence="3">Acetylornithine deacetylase or succinyl-diaminopimelate desuccinylase</fullName>
    </submittedName>
</protein>
<sequence length="406" mass="44263">MTRAIDIARAVDEQASLDTLAEMVRQKSYSETPGERVLAERMVEIMLGLGMEAYLMPVEAKRVNAIGIWRGTGGGKSILFNGHLDTNPVTEGWTVDPWGGLVDDKFIYGIGVSNMKAGDASYLCAVRTLIENGVRLKGDVILTFVIGELQGGVGTLAAVNAGLRADYFINSEPSDLMAVTMHAEAFTFVIELQGITRHLSKREHAVDAIRAACDLIPELTDLTFSDAPTEEHRSINRVHVGTIRGALGREFHEWRPPQVADFARLTGSGRYGPGQTEENALSDIRKLLEGLMARWPGLQATVHTQKSAGRPIMPAFQVARDSRIVTSINAAYLAIRGEAQPTGAITPTGYYGTDAGHLYKHGGMEGVVCGPGGRYNTMPDERVDIPDYLDMIRIYILTICDICELQ</sequence>
<organism evidence="3 4">
    <name type="scientific">Frigidibacter mobilis</name>
    <dbReference type="NCBI Taxonomy" id="1335048"/>
    <lineage>
        <taxon>Bacteria</taxon>
        <taxon>Pseudomonadati</taxon>
        <taxon>Pseudomonadota</taxon>
        <taxon>Alphaproteobacteria</taxon>
        <taxon>Rhodobacterales</taxon>
        <taxon>Paracoccaceae</taxon>
        <taxon>Frigidibacter</taxon>
    </lineage>
</organism>
<dbReference type="STRING" id="1335048.AKL17_3835"/>
<dbReference type="RefSeq" id="WP_066815883.1">
    <property type="nucleotide sequence ID" value="NZ_CP012661.1"/>
</dbReference>
<dbReference type="Gene3D" id="3.40.630.10">
    <property type="entry name" value="Zn peptidases"/>
    <property type="match status" value="1"/>
</dbReference>
<dbReference type="KEGG" id="daa:AKL17_3835"/>
<dbReference type="PATRIC" id="fig|1335048.3.peg.3976"/>
<reference evidence="3 4" key="1">
    <citation type="submission" date="2015-09" db="EMBL/GenBank/DDBJ databases">
        <title>Complete genome sequence of Defluviimonas alba cai42t isolated from an oilfield in Xinjiang.</title>
        <authorList>
            <person name="Geng S."/>
            <person name="Pan X."/>
            <person name="Wu X."/>
        </authorList>
    </citation>
    <scope>NUCLEOTIDE SEQUENCE [LARGE SCALE GENOMIC DNA]</scope>
    <source>
        <strain evidence="4">cai42</strain>
    </source>
</reference>
<keyword evidence="2" id="KW-0378">Hydrolase</keyword>
<evidence type="ECO:0000256" key="2">
    <source>
        <dbReference type="ARBA" id="ARBA00022801"/>
    </source>
</evidence>
<dbReference type="AlphaFoldDB" id="A0A159Z6R2"/>
<dbReference type="InterPro" id="IPR050072">
    <property type="entry name" value="Peptidase_M20A"/>
</dbReference>
<dbReference type="Gene3D" id="3.30.70.360">
    <property type="match status" value="1"/>
</dbReference>
<dbReference type="InterPro" id="IPR036264">
    <property type="entry name" value="Bact_exopeptidase_dim_dom"/>
</dbReference>
<evidence type="ECO:0000313" key="3">
    <source>
        <dbReference type="EMBL" id="AMY71057.1"/>
    </source>
</evidence>
<dbReference type="SUPFAM" id="SSF53187">
    <property type="entry name" value="Zn-dependent exopeptidases"/>
    <property type="match status" value="1"/>
</dbReference>
<gene>
    <name evidence="3" type="ORF">AKL17_3835</name>
</gene>
<dbReference type="PANTHER" id="PTHR43808:SF25">
    <property type="entry name" value="PEPTIDASE M20 DIMERISATION DOMAIN-CONTAINING PROTEIN"/>
    <property type="match status" value="1"/>
</dbReference>
<evidence type="ECO:0000313" key="4">
    <source>
        <dbReference type="Proteomes" id="UP000076128"/>
    </source>
</evidence>
<keyword evidence="4" id="KW-1185">Reference proteome</keyword>
<dbReference type="EMBL" id="CP012661">
    <property type="protein sequence ID" value="AMY71057.1"/>
    <property type="molecule type" value="Genomic_DNA"/>
</dbReference>
<dbReference type="GO" id="GO:0046872">
    <property type="term" value="F:metal ion binding"/>
    <property type="evidence" value="ECO:0007669"/>
    <property type="project" value="UniProtKB-KW"/>
</dbReference>
<dbReference type="InterPro" id="IPR002933">
    <property type="entry name" value="Peptidase_M20"/>
</dbReference>
<name>A0A159Z6R2_9RHOB</name>
<dbReference type="PANTHER" id="PTHR43808">
    <property type="entry name" value="ACETYLORNITHINE DEACETYLASE"/>
    <property type="match status" value="1"/>
</dbReference>
<evidence type="ECO:0000256" key="1">
    <source>
        <dbReference type="ARBA" id="ARBA00022723"/>
    </source>
</evidence>
<dbReference type="Proteomes" id="UP000076128">
    <property type="component" value="Chromosome"/>
</dbReference>
<dbReference type="Pfam" id="PF01546">
    <property type="entry name" value="Peptidase_M20"/>
    <property type="match status" value="1"/>
</dbReference>
<keyword evidence="1" id="KW-0479">Metal-binding</keyword>
<dbReference type="GO" id="GO:0016787">
    <property type="term" value="F:hydrolase activity"/>
    <property type="evidence" value="ECO:0007669"/>
    <property type="project" value="UniProtKB-KW"/>
</dbReference>
<accession>A0A159Z6R2</accession>
<proteinExistence type="predicted"/>
<dbReference type="SUPFAM" id="SSF55031">
    <property type="entry name" value="Bacterial exopeptidase dimerisation domain"/>
    <property type="match status" value="1"/>
</dbReference>